<feature type="compositionally biased region" description="Pro residues" evidence="1">
    <location>
        <begin position="260"/>
        <end position="273"/>
    </location>
</feature>
<feature type="transmembrane region" description="Helical" evidence="2">
    <location>
        <begin position="691"/>
        <end position="711"/>
    </location>
</feature>
<feature type="region of interest" description="Disordered" evidence="1">
    <location>
        <begin position="447"/>
        <end position="541"/>
    </location>
</feature>
<keyword evidence="2" id="KW-0472">Membrane</keyword>
<keyword evidence="2" id="KW-1133">Transmembrane helix</keyword>
<name>A0A081I919_PLAVN</name>
<evidence type="ECO:0000313" key="4">
    <source>
        <dbReference type="Proteomes" id="UP000030681"/>
    </source>
</evidence>
<reference evidence="3 4" key="1">
    <citation type="submission" date="2013-02" db="EMBL/GenBank/DDBJ databases">
        <title>The Genome Sequence of Plasmodium vinckei vinckei.</title>
        <authorList>
            <consortium name="The Broad Institute Genome Sequencing Platform"/>
            <consortium name="The Broad Institute Genome Sequencing Center for Infectious Disease"/>
            <person name="Neafsey D."/>
            <person name="Cheeseman I."/>
            <person name="Volkman S."/>
            <person name="Adams J."/>
            <person name="Walker B."/>
            <person name="Young S.K."/>
            <person name="Zeng Q."/>
            <person name="Gargeya S."/>
            <person name="Fitzgerald M."/>
            <person name="Haas B."/>
            <person name="Abouelleil A."/>
            <person name="Alvarado L."/>
            <person name="Arachchi H.M."/>
            <person name="Berlin A.M."/>
            <person name="Chapman S.B."/>
            <person name="Dewar J."/>
            <person name="Goldberg J."/>
            <person name="Griggs A."/>
            <person name="Gujja S."/>
            <person name="Hansen M."/>
            <person name="Howarth C."/>
            <person name="Imamovic A."/>
            <person name="Larimer J."/>
            <person name="McCowan C."/>
            <person name="Murphy C."/>
            <person name="Neiman D."/>
            <person name="Pearson M."/>
            <person name="Priest M."/>
            <person name="Roberts A."/>
            <person name="Saif S."/>
            <person name="Shea T."/>
            <person name="Sisk P."/>
            <person name="Sykes S."/>
            <person name="Wortman J."/>
            <person name="Nusbaum C."/>
            <person name="Birren B."/>
        </authorList>
    </citation>
    <scope>NUCLEOTIDE SEQUENCE [LARGE SCALE GENOMIC DNA]</scope>
    <source>
        <strain evidence="4">vinckei</strain>
    </source>
</reference>
<evidence type="ECO:0000256" key="1">
    <source>
        <dbReference type="SAM" id="MobiDB-lite"/>
    </source>
</evidence>
<dbReference type="InterPro" id="IPR006477">
    <property type="entry name" value="Yir_bir_cir"/>
</dbReference>
<dbReference type="EMBL" id="KL446968">
    <property type="protein sequence ID" value="KEG00177.1"/>
    <property type="molecule type" value="Genomic_DNA"/>
</dbReference>
<evidence type="ECO:0000256" key="2">
    <source>
        <dbReference type="SAM" id="Phobius"/>
    </source>
</evidence>
<feature type="region of interest" description="Disordered" evidence="1">
    <location>
        <begin position="250"/>
        <end position="372"/>
    </location>
</feature>
<feature type="compositionally biased region" description="Low complexity" evidence="1">
    <location>
        <begin position="480"/>
        <end position="501"/>
    </location>
</feature>
<dbReference type="Pfam" id="PF06022">
    <property type="entry name" value="Cir_Bir_Yir"/>
    <property type="match status" value="1"/>
</dbReference>
<gene>
    <name evidence="3" type="ORF">YYE_04976</name>
</gene>
<feature type="compositionally biased region" description="Polar residues" evidence="1">
    <location>
        <begin position="447"/>
        <end position="468"/>
    </location>
</feature>
<feature type="transmembrane region" description="Helical" evidence="2">
    <location>
        <begin position="599"/>
        <end position="618"/>
    </location>
</feature>
<accession>A0A081I919</accession>
<organism evidence="3 4">
    <name type="scientific">Plasmodium vinckei vinckei</name>
    <dbReference type="NCBI Taxonomy" id="54757"/>
    <lineage>
        <taxon>Eukaryota</taxon>
        <taxon>Sar</taxon>
        <taxon>Alveolata</taxon>
        <taxon>Apicomplexa</taxon>
        <taxon>Aconoidasida</taxon>
        <taxon>Haemosporida</taxon>
        <taxon>Plasmodiidae</taxon>
        <taxon>Plasmodium</taxon>
        <taxon>Plasmodium (Vinckeia)</taxon>
    </lineage>
</organism>
<evidence type="ECO:0000313" key="3">
    <source>
        <dbReference type="EMBL" id="KEG00177.1"/>
    </source>
</evidence>
<feature type="compositionally biased region" description="Polar residues" evidence="1">
    <location>
        <begin position="525"/>
        <end position="535"/>
    </location>
</feature>
<feature type="compositionally biased region" description="Low complexity" evidence="1">
    <location>
        <begin position="317"/>
        <end position="337"/>
    </location>
</feature>
<evidence type="ECO:0008006" key="5">
    <source>
        <dbReference type="Google" id="ProtNLM"/>
    </source>
</evidence>
<keyword evidence="2" id="KW-0812">Transmembrane</keyword>
<feature type="compositionally biased region" description="Pro residues" evidence="1">
    <location>
        <begin position="505"/>
        <end position="514"/>
    </location>
</feature>
<sequence length="720" mass="81225">MNTKKMCKLFLEGDSYFNGKNINTQKINNELIIKEYCRNGSCKTNEAGINALSTYIYMKFKSLIKRNQKYNDYDEYLLMWISDKLFKMYHESQGKNKRIGFVYPITLKKAYEEYLEKYKQRWDFWDLLNMQKGLKEANLKYMSEFYKLLNNICITIAYYNDKDVKSKQLSKYSKNCLNQYRILYNNIYECQSYLDLLNKLKGIYDDFSSAIKKNSLNIKLATNLKKLTLEDESEMGAVRGFKTYDFSDSKCKFQKKKPPPSKPSKPNPGPAPPEISQKESLQTQPGPQDISESKTPQKEGSNHPNGQDGSKIDSKVSGSENGNPNGGANEPGAPSGGTDEPPSGSPAPSQDGKSDITNPLNQAGTSSTSGESIDLWSPFFKLILNGKEYYNRASDFIDQNQQRLNDAKNKISGAYKDAMDNLKTIYSASNDYFNSIIGHITTELNQVNTPKSGSSGDKLPQNNDQLQKSGDPPKHTPKDTPQNLLNNLPSTPPSLSDSPSDSPKDPPPNPPPSPTAQKQPSPQSQHIIHQTPQDDPSNHKKTDNAIVHLVKSKSPDPNLKKPCNMFPTTWNGSEDCIPEIKFMNTILVCCTSEQCSLTGIPVILVLMPIILLIVYKYLSSGWRNELKGKKNMKKVINLFGVNKTAKTVINSTDRKKQIQIIIKSSSRKKQTKKSINSVYGGKSPSLNIYKIMQADPVPFINLFFLLIFFVYKRNRDFIEL</sequence>
<feature type="compositionally biased region" description="Low complexity" evidence="1">
    <location>
        <begin position="515"/>
        <end position="524"/>
    </location>
</feature>
<feature type="compositionally biased region" description="Basic and acidic residues" evidence="1">
    <location>
        <begin position="291"/>
        <end position="301"/>
    </location>
</feature>
<protein>
    <recommendedName>
        <fullName evidence="5">PIR protein CIR protein</fullName>
    </recommendedName>
</protein>
<proteinExistence type="predicted"/>
<feature type="compositionally biased region" description="Polar residues" evidence="1">
    <location>
        <begin position="355"/>
        <end position="371"/>
    </location>
</feature>
<dbReference type="Proteomes" id="UP000030681">
    <property type="component" value="Unassembled WGS sequence"/>
</dbReference>
<dbReference type="AlphaFoldDB" id="A0A081I919"/>